<feature type="transmembrane region" description="Helical" evidence="1">
    <location>
        <begin position="128"/>
        <end position="150"/>
    </location>
</feature>
<accession>A0A0F9MD58</accession>
<sequence>KELSSQVPINDTSPPDITFVQPNSPDALVAIKTYDIFVNITDDNPPLQGDVIIRVSNQSTILFNSPMILIINSIWRFTWNNITSYPNQQNYTLRVWAKDSSPNKNSEWSEEYFIFVSIPSSPGKLQDVINIIFISILFASVMVFLNKKVLGKSGKKKRKRIK</sequence>
<keyword evidence="1" id="KW-0812">Transmembrane</keyword>
<feature type="non-terminal residue" evidence="2">
    <location>
        <position position="1"/>
    </location>
</feature>
<reference evidence="2" key="1">
    <citation type="journal article" date="2015" name="Nature">
        <title>Complex archaea that bridge the gap between prokaryotes and eukaryotes.</title>
        <authorList>
            <person name="Spang A."/>
            <person name="Saw J.H."/>
            <person name="Jorgensen S.L."/>
            <person name="Zaremba-Niedzwiedzka K."/>
            <person name="Martijn J."/>
            <person name="Lind A.E."/>
            <person name="van Eijk R."/>
            <person name="Schleper C."/>
            <person name="Guy L."/>
            <person name="Ettema T.J."/>
        </authorList>
    </citation>
    <scope>NUCLEOTIDE SEQUENCE</scope>
</reference>
<keyword evidence="1" id="KW-0472">Membrane</keyword>
<protein>
    <recommendedName>
        <fullName evidence="3">SbsA Ig-like domain-containing protein</fullName>
    </recommendedName>
</protein>
<evidence type="ECO:0000256" key="1">
    <source>
        <dbReference type="SAM" id="Phobius"/>
    </source>
</evidence>
<dbReference type="AlphaFoldDB" id="A0A0F9MD58"/>
<proteinExistence type="predicted"/>
<dbReference type="EMBL" id="LAZR01010403">
    <property type="protein sequence ID" value="KKM67142.1"/>
    <property type="molecule type" value="Genomic_DNA"/>
</dbReference>
<organism evidence="2">
    <name type="scientific">marine sediment metagenome</name>
    <dbReference type="NCBI Taxonomy" id="412755"/>
    <lineage>
        <taxon>unclassified sequences</taxon>
        <taxon>metagenomes</taxon>
        <taxon>ecological metagenomes</taxon>
    </lineage>
</organism>
<comment type="caution">
    <text evidence="2">The sequence shown here is derived from an EMBL/GenBank/DDBJ whole genome shotgun (WGS) entry which is preliminary data.</text>
</comment>
<gene>
    <name evidence="2" type="ORF">LCGC14_1474170</name>
</gene>
<evidence type="ECO:0000313" key="2">
    <source>
        <dbReference type="EMBL" id="KKM67142.1"/>
    </source>
</evidence>
<evidence type="ECO:0008006" key="3">
    <source>
        <dbReference type="Google" id="ProtNLM"/>
    </source>
</evidence>
<keyword evidence="1" id="KW-1133">Transmembrane helix</keyword>
<name>A0A0F9MD58_9ZZZZ</name>